<feature type="transmembrane region" description="Helical" evidence="4">
    <location>
        <begin position="233"/>
        <end position="251"/>
    </location>
</feature>
<keyword evidence="2" id="KW-0408">Iron</keyword>
<dbReference type="SUPFAM" id="SSF103501">
    <property type="entry name" value="Respiratory nitrate reductase 1 gamma chain"/>
    <property type="match status" value="1"/>
</dbReference>
<keyword evidence="4" id="KW-0812">Transmembrane</keyword>
<evidence type="ECO:0008006" key="7">
    <source>
        <dbReference type="Google" id="ProtNLM"/>
    </source>
</evidence>
<keyword evidence="3" id="KW-0411">Iron-sulfur</keyword>
<dbReference type="RefSeq" id="WP_020960209.1">
    <property type="nucleotide sequence ID" value="NC_022080.4"/>
</dbReference>
<reference evidence="5 6" key="1">
    <citation type="journal article" date="2014" name="Genome Announc.">
        <title>Complete Genome Sequence of the Thermophilic Polychlorinated Biphenyl Degrader Geobacillus sp. Strain JF8 (NBRC 109937).</title>
        <authorList>
            <person name="Shintani M."/>
            <person name="Ohtsubo Y."/>
            <person name="Fukuda K."/>
            <person name="Hosoyama A."/>
            <person name="Ohji S."/>
            <person name="Yamazoe A."/>
            <person name="Fujita N."/>
            <person name="Nagata Y."/>
            <person name="Tsuda M."/>
            <person name="Hatta T."/>
            <person name="Kimbara K."/>
        </authorList>
    </citation>
    <scope>NUCLEOTIDE SEQUENCE [LARGE SCALE GENOMIC DNA]</scope>
    <source>
        <strain evidence="5 6">JF8</strain>
    </source>
</reference>
<dbReference type="EMBL" id="CP006254">
    <property type="protein sequence ID" value="AGT32409.1"/>
    <property type="molecule type" value="Genomic_DNA"/>
</dbReference>
<dbReference type="HOGENOM" id="CLU_058617_1_0_9"/>
<keyword evidence="1" id="KW-0479">Metal-binding</keyword>
<feature type="transmembrane region" description="Helical" evidence="4">
    <location>
        <begin position="111"/>
        <end position="131"/>
    </location>
</feature>
<feature type="transmembrane region" description="Helical" evidence="4">
    <location>
        <begin position="331"/>
        <end position="351"/>
    </location>
</feature>
<dbReference type="PROSITE" id="PS00198">
    <property type="entry name" value="4FE4S_FER_1"/>
    <property type="match status" value="1"/>
</dbReference>
<dbReference type="GO" id="GO:0051536">
    <property type="term" value="F:iron-sulfur cluster binding"/>
    <property type="evidence" value="ECO:0007669"/>
    <property type="project" value="UniProtKB-KW"/>
</dbReference>
<evidence type="ECO:0000313" key="6">
    <source>
        <dbReference type="Proteomes" id="UP000015500"/>
    </source>
</evidence>
<feature type="transmembrane region" description="Helical" evidence="4">
    <location>
        <begin position="151"/>
        <end position="177"/>
    </location>
</feature>
<evidence type="ECO:0000256" key="1">
    <source>
        <dbReference type="ARBA" id="ARBA00022723"/>
    </source>
</evidence>
<dbReference type="GO" id="GO:0046872">
    <property type="term" value="F:metal ion binding"/>
    <property type="evidence" value="ECO:0007669"/>
    <property type="project" value="UniProtKB-KW"/>
</dbReference>
<dbReference type="InterPro" id="IPR012830">
    <property type="entry name" value="Citrate_utilization_prot_B"/>
</dbReference>
<organism evidence="5 6">
    <name type="scientific">Geobacillus genomosp. 3</name>
    <dbReference type="NCBI Taxonomy" id="1921421"/>
    <lineage>
        <taxon>Bacteria</taxon>
        <taxon>Bacillati</taxon>
        <taxon>Bacillota</taxon>
        <taxon>Bacilli</taxon>
        <taxon>Bacillales</taxon>
        <taxon>Anoxybacillaceae</taxon>
        <taxon>Geobacillus</taxon>
    </lineage>
</organism>
<dbReference type="AlphaFoldDB" id="S5Z0C1"/>
<evidence type="ECO:0000256" key="4">
    <source>
        <dbReference type="SAM" id="Phobius"/>
    </source>
</evidence>
<dbReference type="STRING" id="1921421.M493_10740"/>
<dbReference type="Proteomes" id="UP000015500">
    <property type="component" value="Chromosome"/>
</dbReference>
<dbReference type="InterPro" id="IPR017900">
    <property type="entry name" value="4Fe4S_Fe_S_CS"/>
</dbReference>
<dbReference type="Gene3D" id="3.30.70.20">
    <property type="match status" value="1"/>
</dbReference>
<proteinExistence type="predicted"/>
<dbReference type="SUPFAM" id="SSF54862">
    <property type="entry name" value="4Fe-4S ferredoxins"/>
    <property type="match status" value="1"/>
</dbReference>
<dbReference type="KEGG" id="gjf:M493_10740"/>
<evidence type="ECO:0000313" key="5">
    <source>
        <dbReference type="EMBL" id="AGT32409.1"/>
    </source>
</evidence>
<evidence type="ECO:0000256" key="3">
    <source>
        <dbReference type="ARBA" id="ARBA00023014"/>
    </source>
</evidence>
<feature type="transmembrane region" description="Helical" evidence="4">
    <location>
        <begin position="263"/>
        <end position="288"/>
    </location>
</feature>
<dbReference type="OrthoDB" id="9769677at2"/>
<evidence type="ECO:0000256" key="2">
    <source>
        <dbReference type="ARBA" id="ARBA00023004"/>
    </source>
</evidence>
<keyword evidence="4" id="KW-0472">Membrane</keyword>
<name>S5Z0C1_GEOG3</name>
<feature type="transmembrane region" description="Helical" evidence="4">
    <location>
        <begin position="308"/>
        <end position="325"/>
    </location>
</feature>
<dbReference type="NCBIfam" id="TIGR02484">
    <property type="entry name" value="CitB"/>
    <property type="match status" value="1"/>
</dbReference>
<keyword evidence="4" id="KW-1133">Transmembrane helix</keyword>
<gene>
    <name evidence="5" type="ORF">M493_10740</name>
</gene>
<dbReference type="InterPro" id="IPR036197">
    <property type="entry name" value="NarG-like_sf"/>
</dbReference>
<accession>S5Z0C1</accession>
<protein>
    <recommendedName>
        <fullName evidence="7">Tricarballylate utilization 4Fe-4S protein TcuB</fullName>
    </recommendedName>
</protein>
<keyword evidence="6" id="KW-1185">Reference proteome</keyword>
<dbReference type="PATRIC" id="fig|1345697.3.peg.2079"/>
<sequence>MQLSKETKNQKIRELYEDGKRQMELCNACRYCEGFCAVWRAIEWRREFSDNDMKYLANLCHDCRDCYYACPFTTPHEFGINPPKTFAKIREETYVKYAWPSSLAKLMGEKLTGFWIVFIVSILVFVGGAFVKNGISGTFERYTGEGSFYEIIPKGVMISVFTILGLWMVVGWLIGAIRYWRDIRSSKTDKVAWKDIITAIKYAMSLRYLDGGGAGCTYPTEKPAANRRWLHHLVGYGFLLDFASTTLAAFYDHVLHVPAPYPVFHPVVILGTVGGIMMIIGLIGLLYLKTKTDKEVDDEFSVKKGSTFSVALLFVALTGMLVLGFRETVLMGFWLSIHLASVATLFFTAPYSKFAHFVYRFLSLVNYAQEERVERETRVVQKAKQPLVVQKGIKINN</sequence>